<comment type="caution">
    <text evidence="1">The sequence shown here is derived from an EMBL/GenBank/DDBJ whole genome shotgun (WGS) entry which is preliminary data.</text>
</comment>
<dbReference type="RefSeq" id="WP_268618376.1">
    <property type="nucleotide sequence ID" value="NZ_JAMDMX010000166.1"/>
</dbReference>
<sequence length="102" mass="11893">MNDFEKAHEAFLAKHISMRGGERLKRLKEGHGHAEKLFLEQIWWSAFGHFQDLHPEYEIKDFRDGTRFWISPFFATLSDYLLKLMALVPTSLISVAPNSQTN</sequence>
<accession>A0ABT4GNI6</accession>
<evidence type="ECO:0000313" key="2">
    <source>
        <dbReference type="Proteomes" id="UP001527099"/>
    </source>
</evidence>
<dbReference type="Proteomes" id="UP001527099">
    <property type="component" value="Unassembled WGS sequence"/>
</dbReference>
<reference evidence="1 2" key="1">
    <citation type="submission" date="2022-05" db="EMBL/GenBank/DDBJ databases">
        <title>Genome Sequencing of Bee-Associated Microbes.</title>
        <authorList>
            <person name="Dunlap C."/>
        </authorList>
    </citation>
    <scope>NUCLEOTIDE SEQUENCE [LARGE SCALE GENOMIC DNA]</scope>
    <source>
        <strain evidence="1 2">NRRL B-14421</strain>
    </source>
</reference>
<organism evidence="1 2">
    <name type="scientific">Paenibacillus alginolyticus</name>
    <dbReference type="NCBI Taxonomy" id="59839"/>
    <lineage>
        <taxon>Bacteria</taxon>
        <taxon>Bacillati</taxon>
        <taxon>Bacillota</taxon>
        <taxon>Bacilli</taxon>
        <taxon>Bacillales</taxon>
        <taxon>Paenibacillaceae</taxon>
        <taxon>Paenibacillus</taxon>
    </lineage>
</organism>
<protein>
    <submittedName>
        <fullName evidence="1">Uncharacterized protein</fullName>
    </submittedName>
</protein>
<proteinExistence type="predicted"/>
<dbReference type="EMBL" id="JAMDMX010000166">
    <property type="protein sequence ID" value="MCY9697783.1"/>
    <property type="molecule type" value="Genomic_DNA"/>
</dbReference>
<evidence type="ECO:0000313" key="1">
    <source>
        <dbReference type="EMBL" id="MCY9697783.1"/>
    </source>
</evidence>
<gene>
    <name evidence="1" type="ORF">M5X19_33735</name>
</gene>
<keyword evidence="2" id="KW-1185">Reference proteome</keyword>
<name>A0ABT4GNI6_9BACL</name>